<keyword evidence="5" id="KW-1133">Transmembrane helix</keyword>
<dbReference type="FunFam" id="1.10.287.950:FF:000001">
    <property type="entry name" value="Methyl-accepting chemotaxis sensory transducer"/>
    <property type="match status" value="1"/>
</dbReference>
<dbReference type="CDD" id="cd11386">
    <property type="entry name" value="MCP_signal"/>
    <property type="match status" value="1"/>
</dbReference>
<dbReference type="GO" id="GO:0004888">
    <property type="term" value="F:transmembrane signaling receptor activity"/>
    <property type="evidence" value="ECO:0007669"/>
    <property type="project" value="TreeGrafter"/>
</dbReference>
<reference evidence="10" key="1">
    <citation type="submission" date="2016-10" db="EMBL/GenBank/DDBJ databases">
        <authorList>
            <person name="Varghese N."/>
            <person name="Submissions S."/>
        </authorList>
    </citation>
    <scope>NUCLEOTIDE SEQUENCE [LARGE SCALE GENOMIC DNA]</scope>
    <source>
        <strain evidence="10">CGMCC 1.11014</strain>
    </source>
</reference>
<evidence type="ECO:0000259" key="6">
    <source>
        <dbReference type="PROSITE" id="PS50111"/>
    </source>
</evidence>
<evidence type="ECO:0000256" key="3">
    <source>
        <dbReference type="ARBA" id="ARBA00029447"/>
    </source>
</evidence>
<dbReference type="InterPro" id="IPR035965">
    <property type="entry name" value="PAS-like_dom_sf"/>
</dbReference>
<protein>
    <submittedName>
        <fullName evidence="9">Methyl-accepting chemotaxis sensory transducer with Pas/Pac sensor</fullName>
    </submittedName>
</protein>
<dbReference type="Pfam" id="PF08447">
    <property type="entry name" value="PAS_3"/>
    <property type="match status" value="1"/>
</dbReference>
<keyword evidence="4" id="KW-0807">Transducer</keyword>
<dbReference type="GO" id="GO:0006935">
    <property type="term" value="P:chemotaxis"/>
    <property type="evidence" value="ECO:0007669"/>
    <property type="project" value="TreeGrafter"/>
</dbReference>
<dbReference type="PROSITE" id="PS50112">
    <property type="entry name" value="PAS"/>
    <property type="match status" value="1"/>
</dbReference>
<dbReference type="CDD" id="cd00130">
    <property type="entry name" value="PAS"/>
    <property type="match status" value="1"/>
</dbReference>
<dbReference type="Gene3D" id="3.30.450.20">
    <property type="entry name" value="PAS domain"/>
    <property type="match status" value="1"/>
</dbReference>
<evidence type="ECO:0000259" key="7">
    <source>
        <dbReference type="PROSITE" id="PS50112"/>
    </source>
</evidence>
<evidence type="ECO:0000256" key="4">
    <source>
        <dbReference type="PROSITE-ProRule" id="PRU00284"/>
    </source>
</evidence>
<dbReference type="InterPro" id="IPR003660">
    <property type="entry name" value="HAMP_dom"/>
</dbReference>
<dbReference type="Gene3D" id="1.10.287.950">
    <property type="entry name" value="Methyl-accepting chemotaxis protein"/>
    <property type="match status" value="1"/>
</dbReference>
<dbReference type="SUPFAM" id="SSF55785">
    <property type="entry name" value="PYP-like sensor domain (PAS domain)"/>
    <property type="match status" value="1"/>
</dbReference>
<keyword evidence="10" id="KW-1185">Reference proteome</keyword>
<dbReference type="RefSeq" id="WP_093558643.1">
    <property type="nucleotide sequence ID" value="NZ_FPBO01000033.1"/>
</dbReference>
<dbReference type="SMART" id="SM00304">
    <property type="entry name" value="HAMP"/>
    <property type="match status" value="1"/>
</dbReference>
<dbReference type="InterPro" id="IPR051310">
    <property type="entry name" value="MCP_chemotaxis"/>
</dbReference>
<dbReference type="PROSITE" id="PS50885">
    <property type="entry name" value="HAMP"/>
    <property type="match status" value="1"/>
</dbReference>
<dbReference type="GO" id="GO:0007165">
    <property type="term" value="P:signal transduction"/>
    <property type="evidence" value="ECO:0007669"/>
    <property type="project" value="UniProtKB-KW"/>
</dbReference>
<keyword evidence="5" id="KW-0812">Transmembrane</keyword>
<evidence type="ECO:0000256" key="1">
    <source>
        <dbReference type="ARBA" id="ARBA00004370"/>
    </source>
</evidence>
<dbReference type="SMART" id="SM00283">
    <property type="entry name" value="MA"/>
    <property type="match status" value="1"/>
</dbReference>
<dbReference type="Proteomes" id="UP000199391">
    <property type="component" value="Unassembled WGS sequence"/>
</dbReference>
<dbReference type="NCBIfam" id="TIGR00229">
    <property type="entry name" value="sensory_box"/>
    <property type="match status" value="1"/>
</dbReference>
<sequence>MRQNLPVTAIEYPLADGKYIVSKTDLKGRITYVNPYFIEASGFAEHELLGAPHNLVRHPDMPAEVFDDLWRTLRAGLPWSGLVKNRRKDGGYYWVEANATPLQEGGVVTGYLSVRRKPVRAEVEQAERVYRGIREGNPQRLSLRQGQVVRAGLAGLASRVLGSSLRWRIAGALMAIAMLFAAIGVAGLALLDGPLGALFACAGALGVLVIALLEFTVRHSVGIPMQKAIEAARAIAGGDLSREIATDRRDDVGQMLRAMQQMNMNLVAMLGDVRGNVDTMAAATRDIAAGNVDLSGRTEGQASNLEETASSMEQLALAVRQNAGNAQVASQLVGQATAVAVRGGEAVARVGATMGEISKAGKRIEDIVGLIDGIAFQTNLLALNASVEAAKAGPQGRGFAVVAGEVRALAQRSAAAAKEIKLLIDDTVRRLEEGDRQVADAGATMAGIVASVRQVEGIMADMAGASAEQSAGIDQINHAVADMDRNTQQNAAMVEQSAEAANSLREQAERLRAAIDVFKLGAPAGLAAVRGGRRGSGNHGAIPALFFKPH</sequence>
<feature type="transmembrane region" description="Helical" evidence="5">
    <location>
        <begin position="169"/>
        <end position="191"/>
    </location>
</feature>
<keyword evidence="2" id="KW-0488">Methylation</keyword>
<gene>
    <name evidence="9" type="ORF">SAMN05216552_103311</name>
</gene>
<dbReference type="GO" id="GO:0005886">
    <property type="term" value="C:plasma membrane"/>
    <property type="evidence" value="ECO:0007669"/>
    <property type="project" value="TreeGrafter"/>
</dbReference>
<name>A0A1I7LMX7_9BURK</name>
<dbReference type="InterPro" id="IPR004089">
    <property type="entry name" value="MCPsignal_dom"/>
</dbReference>
<dbReference type="InterPro" id="IPR000014">
    <property type="entry name" value="PAS"/>
</dbReference>
<dbReference type="STRING" id="1035707.SAMN05216552_103311"/>
<feature type="transmembrane region" description="Helical" evidence="5">
    <location>
        <begin position="197"/>
        <end position="217"/>
    </location>
</feature>
<comment type="subcellular location">
    <subcellularLocation>
        <location evidence="1">Membrane</location>
    </subcellularLocation>
</comment>
<feature type="domain" description="PAS" evidence="7">
    <location>
        <begin position="25"/>
        <end position="76"/>
    </location>
</feature>
<dbReference type="InterPro" id="IPR013655">
    <property type="entry name" value="PAS_fold_3"/>
</dbReference>
<dbReference type="PROSITE" id="PS50111">
    <property type="entry name" value="CHEMOTAXIS_TRANSDUC_2"/>
    <property type="match status" value="1"/>
</dbReference>
<organism evidence="9 10">
    <name type="scientific">Pseudoduganella namucuonensis</name>
    <dbReference type="NCBI Taxonomy" id="1035707"/>
    <lineage>
        <taxon>Bacteria</taxon>
        <taxon>Pseudomonadati</taxon>
        <taxon>Pseudomonadota</taxon>
        <taxon>Betaproteobacteria</taxon>
        <taxon>Burkholderiales</taxon>
        <taxon>Oxalobacteraceae</taxon>
        <taxon>Telluria group</taxon>
        <taxon>Pseudoduganella</taxon>
    </lineage>
</organism>
<dbReference type="Pfam" id="PF00672">
    <property type="entry name" value="HAMP"/>
    <property type="match status" value="1"/>
</dbReference>
<proteinExistence type="inferred from homology"/>
<dbReference type="Pfam" id="PF00015">
    <property type="entry name" value="MCPsignal"/>
    <property type="match status" value="1"/>
</dbReference>
<dbReference type="CDD" id="cd06225">
    <property type="entry name" value="HAMP"/>
    <property type="match status" value="1"/>
</dbReference>
<dbReference type="AlphaFoldDB" id="A0A1I7LMX7"/>
<evidence type="ECO:0000259" key="8">
    <source>
        <dbReference type="PROSITE" id="PS50885"/>
    </source>
</evidence>
<evidence type="ECO:0000256" key="5">
    <source>
        <dbReference type="SAM" id="Phobius"/>
    </source>
</evidence>
<comment type="similarity">
    <text evidence="3">Belongs to the methyl-accepting chemotaxis (MCP) protein family.</text>
</comment>
<evidence type="ECO:0000313" key="9">
    <source>
        <dbReference type="EMBL" id="SFV11024.1"/>
    </source>
</evidence>
<keyword evidence="5" id="KW-0472">Membrane</keyword>
<dbReference type="EMBL" id="FPBO01000033">
    <property type="protein sequence ID" value="SFV11024.1"/>
    <property type="molecule type" value="Genomic_DNA"/>
</dbReference>
<accession>A0A1I7LMX7</accession>
<feature type="domain" description="Methyl-accepting transducer" evidence="6">
    <location>
        <begin position="276"/>
        <end position="505"/>
    </location>
</feature>
<dbReference type="OrthoDB" id="9806477at2"/>
<dbReference type="PANTHER" id="PTHR43531:SF14">
    <property type="entry name" value="METHYL-ACCEPTING CHEMOTAXIS PROTEIN I-RELATED"/>
    <property type="match status" value="1"/>
</dbReference>
<evidence type="ECO:0000313" key="10">
    <source>
        <dbReference type="Proteomes" id="UP000199391"/>
    </source>
</evidence>
<dbReference type="SUPFAM" id="SSF58104">
    <property type="entry name" value="Methyl-accepting chemotaxis protein (MCP) signaling domain"/>
    <property type="match status" value="1"/>
</dbReference>
<feature type="domain" description="HAMP" evidence="8">
    <location>
        <begin position="219"/>
        <end position="271"/>
    </location>
</feature>
<evidence type="ECO:0000256" key="2">
    <source>
        <dbReference type="ARBA" id="ARBA00022481"/>
    </source>
</evidence>
<dbReference type="PANTHER" id="PTHR43531">
    <property type="entry name" value="PROTEIN ICFG"/>
    <property type="match status" value="1"/>
</dbReference>